<dbReference type="GO" id="GO:0016758">
    <property type="term" value="F:hexosyltransferase activity"/>
    <property type="evidence" value="ECO:0007669"/>
    <property type="project" value="UniProtKB-ARBA"/>
</dbReference>
<feature type="domain" description="Glycosyltransferase 2-like" evidence="1">
    <location>
        <begin position="29"/>
        <end position="162"/>
    </location>
</feature>
<dbReference type="EMBL" id="WAEM01000004">
    <property type="protein sequence ID" value="KAB1155820.1"/>
    <property type="molecule type" value="Genomic_DNA"/>
</dbReference>
<keyword evidence="3" id="KW-1185">Reference proteome</keyword>
<name>A0A7J5AE48_9FLAO</name>
<evidence type="ECO:0000313" key="2">
    <source>
        <dbReference type="EMBL" id="KAB1155820.1"/>
    </source>
</evidence>
<organism evidence="2 3">
    <name type="scientific">Flavobacterium luteum</name>
    <dbReference type="NCBI Taxonomy" id="2026654"/>
    <lineage>
        <taxon>Bacteria</taxon>
        <taxon>Pseudomonadati</taxon>
        <taxon>Bacteroidota</taxon>
        <taxon>Flavobacteriia</taxon>
        <taxon>Flavobacteriales</taxon>
        <taxon>Flavobacteriaceae</taxon>
        <taxon>Flavobacterium</taxon>
    </lineage>
</organism>
<dbReference type="SUPFAM" id="SSF53448">
    <property type="entry name" value="Nucleotide-diphospho-sugar transferases"/>
    <property type="match status" value="1"/>
</dbReference>
<proteinExistence type="predicted"/>
<dbReference type="Pfam" id="PF00535">
    <property type="entry name" value="Glycos_transf_2"/>
    <property type="match status" value="1"/>
</dbReference>
<dbReference type="AlphaFoldDB" id="A0A7J5AE48"/>
<protein>
    <submittedName>
        <fullName evidence="2">Glycosyltransferase</fullName>
    </submittedName>
</protein>
<dbReference type="Gene3D" id="3.90.550.10">
    <property type="entry name" value="Spore Coat Polysaccharide Biosynthesis Protein SpsA, Chain A"/>
    <property type="match status" value="1"/>
</dbReference>
<evidence type="ECO:0000259" key="1">
    <source>
        <dbReference type="Pfam" id="PF00535"/>
    </source>
</evidence>
<dbReference type="Proteomes" id="UP000490922">
    <property type="component" value="Unassembled WGS sequence"/>
</dbReference>
<dbReference type="RefSeq" id="WP_151107639.1">
    <property type="nucleotide sequence ID" value="NZ_WAEM01000004.1"/>
</dbReference>
<dbReference type="PANTHER" id="PTHR22916">
    <property type="entry name" value="GLYCOSYLTRANSFERASE"/>
    <property type="match status" value="1"/>
</dbReference>
<evidence type="ECO:0000313" key="3">
    <source>
        <dbReference type="Proteomes" id="UP000490922"/>
    </source>
</evidence>
<comment type="caution">
    <text evidence="2">The sequence shown here is derived from an EMBL/GenBank/DDBJ whole genome shotgun (WGS) entry which is preliminary data.</text>
</comment>
<reference evidence="2 3" key="1">
    <citation type="submission" date="2019-09" db="EMBL/GenBank/DDBJ databases">
        <title>Flavobacterium sp. nov., isolated from glacier ice.</title>
        <authorList>
            <person name="Liu Q."/>
        </authorList>
    </citation>
    <scope>NUCLEOTIDE SEQUENCE [LARGE SCALE GENOMIC DNA]</scope>
    <source>
        <strain evidence="2 3">NBRC 112527</strain>
    </source>
</reference>
<gene>
    <name evidence="2" type="ORF">F6464_09865</name>
</gene>
<keyword evidence="2" id="KW-0808">Transferase</keyword>
<sequence length="308" mass="36214">MYKIEPFTIKTTPLFQSNKKLENHKPLLSVLIITYNHENFIKGCLDGILMQICDFKVEVIVANDCSPDNTNEIINEILNESNENPFIKYLNREHNWGAMQNFIDAYKNCNGKYIAFCEGDDYWTDENKLQKQVDFLEKNTDFNLVGHYVKSSKGDDLGKFTKDIFEFKDIYQKNLRIPTASIVSRNNFEIPNWFSNVYGGDRAIIFLNAQKGKLKVLPFFGSFYRLHEGGSEHNLKRDKFNFAIRNIKEEFIYYKLLKNKLDVSTIKKRILKNHYYMVALGIKKIEPLKSLKSIKSLVCFYFYDKIKF</sequence>
<accession>A0A7J5AE48</accession>
<dbReference type="OrthoDB" id="199095at2"/>
<dbReference type="InterPro" id="IPR001173">
    <property type="entry name" value="Glyco_trans_2-like"/>
</dbReference>
<dbReference type="InterPro" id="IPR029044">
    <property type="entry name" value="Nucleotide-diphossugar_trans"/>
</dbReference>
<dbReference type="PANTHER" id="PTHR22916:SF3">
    <property type="entry name" value="UDP-GLCNAC:BETAGAL BETA-1,3-N-ACETYLGLUCOSAMINYLTRANSFERASE-LIKE PROTEIN 1"/>
    <property type="match status" value="1"/>
</dbReference>